<dbReference type="EMBL" id="BMPE01000012">
    <property type="protein sequence ID" value="GGL11404.1"/>
    <property type="molecule type" value="Genomic_DNA"/>
</dbReference>
<dbReference type="InterPro" id="IPR023828">
    <property type="entry name" value="Peptidase_S8_Ser-AS"/>
</dbReference>
<dbReference type="Gene3D" id="3.40.50.200">
    <property type="entry name" value="Peptidase S8/S53 domain"/>
    <property type="match status" value="1"/>
</dbReference>
<feature type="domain" description="Peptidase S8/S53" evidence="6">
    <location>
        <begin position="304"/>
        <end position="526"/>
    </location>
</feature>
<keyword evidence="2" id="KW-0645">Protease</keyword>
<gene>
    <name evidence="7" type="ORF">GCM10010844_32620</name>
</gene>
<dbReference type="InterPro" id="IPR036852">
    <property type="entry name" value="Peptidase_S8/S53_dom_sf"/>
</dbReference>
<dbReference type="RefSeq" id="WP_189070044.1">
    <property type="nucleotide sequence ID" value="NZ_BMPE01000012.1"/>
</dbReference>
<proteinExistence type="inferred from homology"/>
<evidence type="ECO:0000256" key="2">
    <source>
        <dbReference type="ARBA" id="ARBA00022670"/>
    </source>
</evidence>
<dbReference type="SUPFAM" id="SSF52743">
    <property type="entry name" value="Subtilisin-like"/>
    <property type="match status" value="1"/>
</dbReference>
<dbReference type="InterPro" id="IPR050131">
    <property type="entry name" value="Peptidase_S8_subtilisin-like"/>
</dbReference>
<dbReference type="PANTHER" id="PTHR43806">
    <property type="entry name" value="PEPTIDASE S8"/>
    <property type="match status" value="1"/>
</dbReference>
<keyword evidence="5" id="KW-0732">Signal</keyword>
<dbReference type="PROSITE" id="PS00138">
    <property type="entry name" value="SUBTILASE_SER"/>
    <property type="match status" value="1"/>
</dbReference>
<evidence type="ECO:0000256" key="5">
    <source>
        <dbReference type="SAM" id="SignalP"/>
    </source>
</evidence>
<accession>A0ABQ2FNI7</accession>
<dbReference type="Pfam" id="PF00082">
    <property type="entry name" value="Peptidase_S8"/>
    <property type="match status" value="1"/>
</dbReference>
<evidence type="ECO:0000256" key="4">
    <source>
        <dbReference type="ARBA" id="ARBA00022825"/>
    </source>
</evidence>
<keyword evidence="8" id="KW-1185">Reference proteome</keyword>
<feature type="chain" id="PRO_5045630916" description="Peptidase S8/S53 domain-containing protein" evidence="5">
    <location>
        <begin position="20"/>
        <end position="547"/>
    </location>
</feature>
<evidence type="ECO:0000256" key="1">
    <source>
        <dbReference type="ARBA" id="ARBA00011073"/>
    </source>
</evidence>
<name>A0ABQ2FNI7_9DEIO</name>
<organism evidence="7 8">
    <name type="scientific">Deinococcus radiotolerans</name>
    <dbReference type="NCBI Taxonomy" id="1309407"/>
    <lineage>
        <taxon>Bacteria</taxon>
        <taxon>Thermotogati</taxon>
        <taxon>Deinococcota</taxon>
        <taxon>Deinococci</taxon>
        <taxon>Deinococcales</taxon>
        <taxon>Deinococcaceae</taxon>
        <taxon>Deinococcus</taxon>
    </lineage>
</organism>
<sequence>MNRALTAFLIALLLSVARAAIPVEEIYPSQIAPGGLLQVKISDPPNETCTGGTTSLSVWIGSHAYPVACEDHTDYWFLIMTLPEDPGQLPQMGPQVLSVLQSGERPSEAGPLKRNIQILDRITGVLSVQTSPPSSGDQYSFRPEALATLFTKPVRQRDSVALTQAREAVVRELNSEGVTLIETAKIPGEVGICGLTIYHSQLRSEVLQRQVGILIDQAELLAEDANIMVAPDTARQPPADSTYWSDAAPDLLNAYAWNSIHLNARTNTVKDPATVYLIDTYHPDLNPADPFTTQLTFNNHTFASTGHGSRVAELIRLVAPGAGLKFTQACNEAGVCSLVQVLRGLCDASHQAIDDPHSVIVHLSLATPYDHPILREGINAAVATGAALVFAYGNSDRCLGRTGGPLDYCNAYPADWAVDPVSGGAMYSVGASQQSNPTPQTFQRGQPRRTWNGATRNGQKVTVLVQPAMPVATDPSLTAPGFFFLPLTAQGRAASDARPYWGTSFAAPLVTGALVRWVQAGKTRWPAPTELQCSHLRLDLRRISNSC</sequence>
<protein>
    <recommendedName>
        <fullName evidence="6">Peptidase S8/S53 domain-containing protein</fullName>
    </recommendedName>
</protein>
<keyword evidence="4" id="KW-0720">Serine protease</keyword>
<comment type="similarity">
    <text evidence="1">Belongs to the peptidase S8 family.</text>
</comment>
<evidence type="ECO:0000259" key="6">
    <source>
        <dbReference type="Pfam" id="PF00082"/>
    </source>
</evidence>
<comment type="caution">
    <text evidence="7">The sequence shown here is derived from an EMBL/GenBank/DDBJ whole genome shotgun (WGS) entry which is preliminary data.</text>
</comment>
<evidence type="ECO:0000313" key="7">
    <source>
        <dbReference type="EMBL" id="GGL11404.1"/>
    </source>
</evidence>
<keyword evidence="3" id="KW-0378">Hydrolase</keyword>
<dbReference type="InterPro" id="IPR000209">
    <property type="entry name" value="Peptidase_S8/S53_dom"/>
</dbReference>
<dbReference type="PANTHER" id="PTHR43806:SF11">
    <property type="entry name" value="CEREVISIN-RELATED"/>
    <property type="match status" value="1"/>
</dbReference>
<dbReference type="Proteomes" id="UP000604341">
    <property type="component" value="Unassembled WGS sequence"/>
</dbReference>
<reference evidence="8" key="1">
    <citation type="journal article" date="2019" name="Int. J. Syst. Evol. Microbiol.">
        <title>The Global Catalogue of Microorganisms (GCM) 10K type strain sequencing project: providing services to taxonomists for standard genome sequencing and annotation.</title>
        <authorList>
            <consortium name="The Broad Institute Genomics Platform"/>
            <consortium name="The Broad Institute Genome Sequencing Center for Infectious Disease"/>
            <person name="Wu L."/>
            <person name="Ma J."/>
        </authorList>
    </citation>
    <scope>NUCLEOTIDE SEQUENCE [LARGE SCALE GENOMIC DNA]</scope>
    <source>
        <strain evidence="8">JCM 19173</strain>
    </source>
</reference>
<dbReference type="CDD" id="cd00306">
    <property type="entry name" value="Peptidases_S8_S53"/>
    <property type="match status" value="1"/>
</dbReference>
<feature type="signal peptide" evidence="5">
    <location>
        <begin position="1"/>
        <end position="19"/>
    </location>
</feature>
<evidence type="ECO:0000256" key="3">
    <source>
        <dbReference type="ARBA" id="ARBA00022801"/>
    </source>
</evidence>
<evidence type="ECO:0000313" key="8">
    <source>
        <dbReference type="Proteomes" id="UP000604341"/>
    </source>
</evidence>